<feature type="binding site" description="axial binding residue" evidence="9">
    <location>
        <position position="227"/>
    </location>
    <ligand>
        <name>heme c</name>
        <dbReference type="ChEBI" id="CHEBI:61717"/>
        <label>2</label>
    </ligand>
    <ligandPart>
        <name>Fe</name>
        <dbReference type="ChEBI" id="CHEBI:18248"/>
    </ligandPart>
</feature>
<keyword evidence="12" id="KW-1185">Reference proteome</keyword>
<dbReference type="PROSITE" id="PS51007">
    <property type="entry name" value="CYTC"/>
    <property type="match status" value="1"/>
</dbReference>
<sequence length="336" mass="37001">MFTPLDCGWGRQRLPIFSAHLLLGSMFFAASVSVAAEPLVGEPISPLPSLESLQLDPKKIKLGERLFQDTRFSKDNSTACISCHSLSKGGADGRKNSIGVRQQVGVINAPSIFNSGMNFRQFWDGRSDSLEDQVDKVVHDARELDMNWGDLLTILSTDAALVAEFKAVYPQEGLQATSIQNALASYQRSLLTPSRFDRYLLGDAKALEEDELKGYQLFKDYGCVACHQGVNIGGNMFQKFGVMDDYFAKRGGVSTADLGRFNVTQQEADKHVFKVPSLRNVALTAPYFHDGMTDTLDAAVDVMFRHQLGRTASATDKRLIVKFLTSLSGETTEVKP</sequence>
<accession>A0A1T4WJ06</accession>
<evidence type="ECO:0000256" key="8">
    <source>
        <dbReference type="PIRSR" id="PIRSR000294-1"/>
    </source>
</evidence>
<organism evidence="11 12">
    <name type="scientific">Thiothrix eikelboomii</name>
    <dbReference type="NCBI Taxonomy" id="92487"/>
    <lineage>
        <taxon>Bacteria</taxon>
        <taxon>Pseudomonadati</taxon>
        <taxon>Pseudomonadota</taxon>
        <taxon>Gammaproteobacteria</taxon>
        <taxon>Thiotrichales</taxon>
        <taxon>Thiotrichaceae</taxon>
        <taxon>Thiothrix</taxon>
    </lineage>
</organism>
<feature type="binding site" description="covalent" evidence="8">
    <location>
        <position position="83"/>
    </location>
    <ligand>
        <name>heme c</name>
        <dbReference type="ChEBI" id="CHEBI:61717"/>
        <label>1</label>
    </ligand>
</feature>
<dbReference type="Pfam" id="PF03150">
    <property type="entry name" value="CCP_MauG"/>
    <property type="match status" value="1"/>
</dbReference>
<dbReference type="STRING" id="92487.SAMN02745130_01779"/>
<dbReference type="GO" id="GO:0046872">
    <property type="term" value="F:metal ion binding"/>
    <property type="evidence" value="ECO:0007669"/>
    <property type="project" value="UniProtKB-KW"/>
</dbReference>
<evidence type="ECO:0000256" key="5">
    <source>
        <dbReference type="ARBA" id="ARBA00022764"/>
    </source>
</evidence>
<keyword evidence="5" id="KW-0574">Periplasm</keyword>
<evidence type="ECO:0000313" key="11">
    <source>
        <dbReference type="EMBL" id="SKA77313.1"/>
    </source>
</evidence>
<feature type="binding site" description="covalent" evidence="8">
    <location>
        <position position="223"/>
    </location>
    <ligand>
        <name>heme c</name>
        <dbReference type="ChEBI" id="CHEBI:61717"/>
        <label>2</label>
    </ligand>
</feature>
<dbReference type="GO" id="GO:0009055">
    <property type="term" value="F:electron transfer activity"/>
    <property type="evidence" value="ECO:0007669"/>
    <property type="project" value="InterPro"/>
</dbReference>
<keyword evidence="7 9" id="KW-0408">Iron</keyword>
<comment type="PTM">
    <text evidence="8">Binds 2 heme groups per subunit.</text>
</comment>
<dbReference type="GO" id="GO:0042597">
    <property type="term" value="C:periplasmic space"/>
    <property type="evidence" value="ECO:0007669"/>
    <property type="project" value="UniProtKB-SubCell"/>
</dbReference>
<feature type="binding site" description="axial binding residue" evidence="9">
    <location>
        <position position="84"/>
    </location>
    <ligand>
        <name>heme c</name>
        <dbReference type="ChEBI" id="CHEBI:61717"/>
        <label>1</label>
    </ligand>
    <ligandPart>
        <name>Fe</name>
        <dbReference type="ChEBI" id="CHEBI:18248"/>
    </ligandPart>
</feature>
<feature type="domain" description="Cytochrome c" evidence="10">
    <location>
        <begin position="209"/>
        <end position="328"/>
    </location>
</feature>
<dbReference type="InterPro" id="IPR009056">
    <property type="entry name" value="Cyt_c-like_dom"/>
</dbReference>
<dbReference type="InterPro" id="IPR004852">
    <property type="entry name" value="Di-haem_cyt_c_peroxidsae"/>
</dbReference>
<gene>
    <name evidence="11" type="ORF">SAMN02745130_01779</name>
</gene>
<dbReference type="PANTHER" id="PTHR30600">
    <property type="entry name" value="CYTOCHROME C PEROXIDASE-RELATED"/>
    <property type="match status" value="1"/>
</dbReference>
<dbReference type="EMBL" id="FUYB01000006">
    <property type="protein sequence ID" value="SKA77313.1"/>
    <property type="molecule type" value="Genomic_DNA"/>
</dbReference>
<feature type="binding site" description="axial binding residue" evidence="9">
    <location>
        <position position="303"/>
    </location>
    <ligand>
        <name>heme c</name>
        <dbReference type="ChEBI" id="CHEBI:61717"/>
        <label>2</label>
    </ligand>
    <ligandPart>
        <name>Fe</name>
        <dbReference type="ChEBI" id="CHEBI:18248"/>
    </ligandPart>
</feature>
<comment type="subcellular location">
    <subcellularLocation>
        <location evidence="1">Periplasm</location>
    </subcellularLocation>
</comment>
<keyword evidence="3 9" id="KW-0479">Metal-binding</keyword>
<name>A0A1T4WJ06_9GAMM</name>
<dbReference type="SUPFAM" id="SSF46626">
    <property type="entry name" value="Cytochrome c"/>
    <property type="match status" value="2"/>
</dbReference>
<dbReference type="PANTHER" id="PTHR30600:SF7">
    <property type="entry name" value="CYTOCHROME C PEROXIDASE-RELATED"/>
    <property type="match status" value="1"/>
</dbReference>
<evidence type="ECO:0000256" key="3">
    <source>
        <dbReference type="ARBA" id="ARBA00022723"/>
    </source>
</evidence>
<dbReference type="InterPro" id="IPR036909">
    <property type="entry name" value="Cyt_c-like_dom_sf"/>
</dbReference>
<keyword evidence="11" id="KW-0575">Peroxidase</keyword>
<dbReference type="InterPro" id="IPR026259">
    <property type="entry name" value="MauG/Cytc_peroxidase"/>
</dbReference>
<evidence type="ECO:0000256" key="1">
    <source>
        <dbReference type="ARBA" id="ARBA00004418"/>
    </source>
</evidence>
<feature type="binding site" description="covalent" evidence="8">
    <location>
        <position position="80"/>
    </location>
    <ligand>
        <name>heme c</name>
        <dbReference type="ChEBI" id="CHEBI:61717"/>
        <label>1</label>
    </ligand>
</feature>
<reference evidence="11 12" key="1">
    <citation type="submission" date="2017-02" db="EMBL/GenBank/DDBJ databases">
        <authorList>
            <person name="Peterson S.W."/>
        </authorList>
    </citation>
    <scope>NUCLEOTIDE SEQUENCE [LARGE SCALE GENOMIC DNA]</scope>
    <source>
        <strain evidence="11 12">ATCC 49788</strain>
    </source>
</reference>
<evidence type="ECO:0000313" key="12">
    <source>
        <dbReference type="Proteomes" id="UP000190460"/>
    </source>
</evidence>
<evidence type="ECO:0000259" key="10">
    <source>
        <dbReference type="PROSITE" id="PS51007"/>
    </source>
</evidence>
<keyword evidence="4" id="KW-0732">Signal</keyword>
<comment type="cofactor">
    <cofactor evidence="8">
        <name>heme</name>
        <dbReference type="ChEBI" id="CHEBI:30413"/>
    </cofactor>
    <text evidence="8">Binds 2 heme groups.</text>
</comment>
<proteinExistence type="predicted"/>
<dbReference type="GO" id="GO:0004130">
    <property type="term" value="F:cytochrome-c peroxidase activity"/>
    <property type="evidence" value="ECO:0007669"/>
    <property type="project" value="TreeGrafter"/>
</dbReference>
<dbReference type="RefSeq" id="WP_078922246.1">
    <property type="nucleotide sequence ID" value="NZ_FUYB01000006.1"/>
</dbReference>
<evidence type="ECO:0000256" key="7">
    <source>
        <dbReference type="ARBA" id="ARBA00023004"/>
    </source>
</evidence>
<dbReference type="InterPro" id="IPR051395">
    <property type="entry name" value="Cytochrome_c_Peroxidase/MauG"/>
</dbReference>
<evidence type="ECO:0000256" key="2">
    <source>
        <dbReference type="ARBA" id="ARBA00022617"/>
    </source>
</evidence>
<dbReference type="AlphaFoldDB" id="A0A1T4WJ06"/>
<dbReference type="Proteomes" id="UP000190460">
    <property type="component" value="Unassembled WGS sequence"/>
</dbReference>
<keyword evidence="2 8" id="KW-0349">Heme</keyword>
<dbReference type="Gene3D" id="1.10.760.10">
    <property type="entry name" value="Cytochrome c-like domain"/>
    <property type="match status" value="2"/>
</dbReference>
<keyword evidence="6" id="KW-0560">Oxidoreductase</keyword>
<dbReference type="PIRSF" id="PIRSF000294">
    <property type="entry name" value="Cytochrome-c_peroxidase"/>
    <property type="match status" value="1"/>
</dbReference>
<evidence type="ECO:0000256" key="4">
    <source>
        <dbReference type="ARBA" id="ARBA00022729"/>
    </source>
</evidence>
<evidence type="ECO:0000256" key="6">
    <source>
        <dbReference type="ARBA" id="ARBA00023002"/>
    </source>
</evidence>
<protein>
    <submittedName>
        <fullName evidence="11">Cytochrome c peroxidase</fullName>
    </submittedName>
</protein>
<feature type="binding site" description="covalent" evidence="8">
    <location>
        <position position="226"/>
    </location>
    <ligand>
        <name>heme c</name>
        <dbReference type="ChEBI" id="CHEBI:61717"/>
        <label>2</label>
    </ligand>
</feature>
<dbReference type="GO" id="GO:0020037">
    <property type="term" value="F:heme binding"/>
    <property type="evidence" value="ECO:0007669"/>
    <property type="project" value="InterPro"/>
</dbReference>
<evidence type="ECO:0000256" key="9">
    <source>
        <dbReference type="PIRSR" id="PIRSR000294-2"/>
    </source>
</evidence>